<dbReference type="InterPro" id="IPR005299">
    <property type="entry name" value="MeTrfase_7"/>
</dbReference>
<evidence type="ECO:0000256" key="4">
    <source>
        <dbReference type="ARBA" id="ARBA00022723"/>
    </source>
</evidence>
<comment type="caution">
    <text evidence="6">The sequence shown here is derived from an EMBL/GenBank/DDBJ whole genome shotgun (WGS) entry which is preliminary data.</text>
</comment>
<evidence type="ECO:0000256" key="2">
    <source>
        <dbReference type="ARBA" id="ARBA00022603"/>
    </source>
</evidence>
<accession>A0A7J0DDL4</accession>
<evidence type="ECO:0000256" key="1">
    <source>
        <dbReference type="ARBA" id="ARBA00007967"/>
    </source>
</evidence>
<evidence type="ECO:0000256" key="3">
    <source>
        <dbReference type="ARBA" id="ARBA00022679"/>
    </source>
</evidence>
<sequence length="460" mass="51524">MAVGVPGSFHSWLFPKESINFMHSSFALRWLSKLPEEVTREDSPAWNKGRVTCPLSSCQVVKAFASQFLRDMETFFRARSVELAAGGLMVVLIPCRTERTHPSESTSVHVLECLGNILMDMVKERGFVDATKETMSEEIVENLDINQLLLSHPLIPCRVADFGCSSGPNTFAAAQIVLEAVTVKFKSDGLISQLPEFQVFFTDLVSNDFNTLFASLPPERQYYTAGVPGSFHSILFPKHFLHFAYSYAALNWLSEVPKQVLDKKSPAWNKGRIYYKSTQKEVSEAYSAQFAKDLMSFLNARAQELVRGGLMALVIPGVPDITSFEMTAGLKFEVLENCLLDMVKIGLVSEEMVDSFNLPVYFPKPKELEAVIKRNGCFSIERMDTFSNPRKHATISDVKIFTSHLRAVFDGVIEKHFGSKVTNCLFELFSKKLSEAANSSSLDIQTPSALFVFLKRVQLV</sequence>
<organism evidence="6 7">
    <name type="scientific">Actinidia rufa</name>
    <dbReference type="NCBI Taxonomy" id="165716"/>
    <lineage>
        <taxon>Eukaryota</taxon>
        <taxon>Viridiplantae</taxon>
        <taxon>Streptophyta</taxon>
        <taxon>Embryophyta</taxon>
        <taxon>Tracheophyta</taxon>
        <taxon>Spermatophyta</taxon>
        <taxon>Magnoliopsida</taxon>
        <taxon>eudicotyledons</taxon>
        <taxon>Gunneridae</taxon>
        <taxon>Pentapetalae</taxon>
        <taxon>asterids</taxon>
        <taxon>Ericales</taxon>
        <taxon>Actinidiaceae</taxon>
        <taxon>Actinidia</taxon>
    </lineage>
</organism>
<dbReference type="Gene3D" id="1.10.1200.270">
    <property type="entry name" value="Methyltransferase, alpha-helical capping domain"/>
    <property type="match status" value="1"/>
</dbReference>
<dbReference type="Proteomes" id="UP000585474">
    <property type="component" value="Unassembled WGS sequence"/>
</dbReference>
<name>A0A7J0DDL4_9ERIC</name>
<dbReference type="InterPro" id="IPR042086">
    <property type="entry name" value="MeTrfase_capping"/>
</dbReference>
<dbReference type="GO" id="GO:0008168">
    <property type="term" value="F:methyltransferase activity"/>
    <property type="evidence" value="ECO:0007669"/>
    <property type="project" value="UniProtKB-KW"/>
</dbReference>
<reference evidence="7" key="1">
    <citation type="submission" date="2019-07" db="EMBL/GenBank/DDBJ databases">
        <title>De Novo Assembly of kiwifruit Actinidia rufa.</title>
        <authorList>
            <person name="Sugita-Konishi S."/>
            <person name="Sato K."/>
            <person name="Mori E."/>
            <person name="Abe Y."/>
            <person name="Kisaki G."/>
            <person name="Hamano K."/>
            <person name="Suezawa K."/>
            <person name="Otani M."/>
            <person name="Fukuda T."/>
            <person name="Manabe T."/>
            <person name="Gomi K."/>
            <person name="Tabuchi M."/>
            <person name="Akimitsu K."/>
            <person name="Kataoka I."/>
        </authorList>
    </citation>
    <scope>NUCLEOTIDE SEQUENCE [LARGE SCALE GENOMIC DNA]</scope>
    <source>
        <strain evidence="7">cv. Fuchu</strain>
    </source>
</reference>
<dbReference type="InterPro" id="IPR029063">
    <property type="entry name" value="SAM-dependent_MTases_sf"/>
</dbReference>
<proteinExistence type="inferred from homology"/>
<dbReference type="AlphaFoldDB" id="A0A7J0DDL4"/>
<dbReference type="GO" id="GO:0046872">
    <property type="term" value="F:metal ion binding"/>
    <property type="evidence" value="ECO:0007669"/>
    <property type="project" value="UniProtKB-KW"/>
</dbReference>
<dbReference type="SUPFAM" id="SSF53335">
    <property type="entry name" value="S-adenosyl-L-methionine-dependent methyltransferases"/>
    <property type="match status" value="2"/>
</dbReference>
<keyword evidence="7" id="KW-1185">Reference proteome</keyword>
<comment type="similarity">
    <text evidence="1">Belongs to the methyltransferase superfamily. Type-7 methyltransferase family.</text>
</comment>
<keyword evidence="4" id="KW-0479">Metal-binding</keyword>
<keyword evidence="3 6" id="KW-0808">Transferase</keyword>
<evidence type="ECO:0000313" key="7">
    <source>
        <dbReference type="Proteomes" id="UP000585474"/>
    </source>
</evidence>
<keyword evidence="5" id="KW-0460">Magnesium</keyword>
<dbReference type="PANTHER" id="PTHR31009">
    <property type="entry name" value="S-ADENOSYL-L-METHIONINE:CARBOXYL METHYLTRANSFERASE FAMILY PROTEIN"/>
    <property type="match status" value="1"/>
</dbReference>
<gene>
    <name evidence="6" type="ORF">Acr_00g0024480</name>
</gene>
<dbReference type="GO" id="GO:0032259">
    <property type="term" value="P:methylation"/>
    <property type="evidence" value="ECO:0007669"/>
    <property type="project" value="UniProtKB-KW"/>
</dbReference>
<evidence type="ECO:0000256" key="5">
    <source>
        <dbReference type="ARBA" id="ARBA00022842"/>
    </source>
</evidence>
<protein>
    <submittedName>
        <fullName evidence="6">S-adenosyl-L-methionine-dependent methyltransferase superfamily protein</fullName>
    </submittedName>
</protein>
<dbReference type="Gene3D" id="3.40.50.150">
    <property type="entry name" value="Vaccinia Virus protein VP39"/>
    <property type="match status" value="2"/>
</dbReference>
<dbReference type="EMBL" id="BJWL01000172">
    <property type="protein sequence ID" value="GFS32765.1"/>
    <property type="molecule type" value="Genomic_DNA"/>
</dbReference>
<evidence type="ECO:0000313" key="6">
    <source>
        <dbReference type="EMBL" id="GFS32765.1"/>
    </source>
</evidence>
<dbReference type="OrthoDB" id="1523883at2759"/>
<keyword evidence="2 6" id="KW-0489">Methyltransferase</keyword>
<dbReference type="Pfam" id="PF03492">
    <property type="entry name" value="Methyltransf_7"/>
    <property type="match status" value="2"/>
</dbReference>